<keyword evidence="4" id="KW-1185">Reference proteome</keyword>
<evidence type="ECO:0000256" key="1">
    <source>
        <dbReference type="ARBA" id="ARBA00006484"/>
    </source>
</evidence>
<dbReference type="Proteomes" id="UP001361239">
    <property type="component" value="Unassembled WGS sequence"/>
</dbReference>
<dbReference type="SUPFAM" id="SSF51735">
    <property type="entry name" value="NAD(P)-binding Rossmann-fold domains"/>
    <property type="match status" value="1"/>
</dbReference>
<dbReference type="PANTHER" id="PTHR44196:SF1">
    <property type="entry name" value="DEHYDROGENASE_REDUCTASE SDR FAMILY MEMBER 7B"/>
    <property type="match status" value="1"/>
</dbReference>
<evidence type="ECO:0000256" key="2">
    <source>
        <dbReference type="ARBA" id="ARBA00023002"/>
    </source>
</evidence>
<evidence type="ECO:0000313" key="4">
    <source>
        <dbReference type="Proteomes" id="UP001361239"/>
    </source>
</evidence>
<keyword evidence="2" id="KW-0560">Oxidoreductase</keyword>
<comment type="caution">
    <text evidence="3">The sequence shown here is derived from an EMBL/GenBank/DDBJ whole genome shotgun (WGS) entry which is preliminary data.</text>
</comment>
<sequence length="66" mass="6715">MSDRQKVALVTGASSGIGKEVAKALVAKGWRVLATGRDRARMASAEGEIAAEAQAAASRCCAPISL</sequence>
<protein>
    <submittedName>
        <fullName evidence="3">SDR family NAD(P)-dependent oxidoreductase</fullName>
    </submittedName>
</protein>
<comment type="similarity">
    <text evidence="1">Belongs to the short-chain dehydrogenases/reductases (SDR) family.</text>
</comment>
<dbReference type="InterPro" id="IPR002347">
    <property type="entry name" value="SDR_fam"/>
</dbReference>
<accession>A0ABU8RWD8</accession>
<dbReference type="Pfam" id="PF00106">
    <property type="entry name" value="adh_short"/>
    <property type="match status" value="1"/>
</dbReference>
<organism evidence="3 4">
    <name type="scientific">Novosphingobium anseongense</name>
    <dbReference type="NCBI Taxonomy" id="3133436"/>
    <lineage>
        <taxon>Bacteria</taxon>
        <taxon>Pseudomonadati</taxon>
        <taxon>Pseudomonadota</taxon>
        <taxon>Alphaproteobacteria</taxon>
        <taxon>Sphingomonadales</taxon>
        <taxon>Sphingomonadaceae</taxon>
        <taxon>Novosphingobium</taxon>
    </lineage>
</organism>
<dbReference type="RefSeq" id="WP_339587257.1">
    <property type="nucleotide sequence ID" value="NZ_JBBHJZ010000002.1"/>
</dbReference>
<dbReference type="EMBL" id="JBBHJZ010000002">
    <property type="protein sequence ID" value="MEJ5977318.1"/>
    <property type="molecule type" value="Genomic_DNA"/>
</dbReference>
<name>A0ABU8RWD8_9SPHN</name>
<proteinExistence type="inferred from homology"/>
<dbReference type="InterPro" id="IPR036291">
    <property type="entry name" value="NAD(P)-bd_dom_sf"/>
</dbReference>
<dbReference type="Gene3D" id="3.40.50.720">
    <property type="entry name" value="NAD(P)-binding Rossmann-like Domain"/>
    <property type="match status" value="1"/>
</dbReference>
<gene>
    <name evidence="3" type="ORF">WG901_11770</name>
</gene>
<reference evidence="3 4" key="1">
    <citation type="submission" date="2024-03" db="EMBL/GenBank/DDBJ databases">
        <authorList>
            <person name="Jo J.-H."/>
        </authorList>
    </citation>
    <scope>NUCLEOTIDE SEQUENCE [LARGE SCALE GENOMIC DNA]</scope>
    <source>
        <strain evidence="3 4">PS1R-30</strain>
    </source>
</reference>
<dbReference type="PANTHER" id="PTHR44196">
    <property type="entry name" value="DEHYDROGENASE/REDUCTASE SDR FAMILY MEMBER 7B"/>
    <property type="match status" value="1"/>
</dbReference>
<evidence type="ECO:0000313" key="3">
    <source>
        <dbReference type="EMBL" id="MEJ5977318.1"/>
    </source>
</evidence>